<dbReference type="PANTHER" id="PTHR30616">
    <property type="entry name" value="UNCHARACTERIZED PROTEIN YFIH"/>
    <property type="match status" value="1"/>
</dbReference>
<dbReference type="Gene3D" id="3.60.140.10">
    <property type="entry name" value="CNF1/YfiH-like putative cysteine hydrolases"/>
    <property type="match status" value="1"/>
</dbReference>
<evidence type="ECO:0000313" key="12">
    <source>
        <dbReference type="Proteomes" id="UP001596084"/>
    </source>
</evidence>
<comment type="catalytic activity">
    <reaction evidence="8">
        <text>adenosine + phosphate = alpha-D-ribose 1-phosphate + adenine</text>
        <dbReference type="Rhea" id="RHEA:27642"/>
        <dbReference type="ChEBI" id="CHEBI:16335"/>
        <dbReference type="ChEBI" id="CHEBI:16708"/>
        <dbReference type="ChEBI" id="CHEBI:43474"/>
        <dbReference type="ChEBI" id="CHEBI:57720"/>
        <dbReference type="EC" id="2.4.2.1"/>
    </reaction>
    <physiologicalReaction direction="left-to-right" evidence="8">
        <dbReference type="Rhea" id="RHEA:27643"/>
    </physiologicalReaction>
</comment>
<dbReference type="InterPro" id="IPR003730">
    <property type="entry name" value="Cu_polyphenol_OxRdtase"/>
</dbReference>
<keyword evidence="5" id="KW-0378">Hydrolase</keyword>
<protein>
    <recommendedName>
        <fullName evidence="10">Purine nucleoside phosphorylase</fullName>
    </recommendedName>
</protein>
<evidence type="ECO:0000256" key="6">
    <source>
        <dbReference type="ARBA" id="ARBA00022833"/>
    </source>
</evidence>
<evidence type="ECO:0000256" key="3">
    <source>
        <dbReference type="ARBA" id="ARBA00022679"/>
    </source>
</evidence>
<dbReference type="Proteomes" id="UP001596084">
    <property type="component" value="Unassembled WGS sequence"/>
</dbReference>
<keyword evidence="4" id="KW-0479">Metal-binding</keyword>
<evidence type="ECO:0000256" key="2">
    <source>
        <dbReference type="ARBA" id="ARBA00007353"/>
    </source>
</evidence>
<dbReference type="Pfam" id="PF02578">
    <property type="entry name" value="Cu-oxidase_4"/>
    <property type="match status" value="1"/>
</dbReference>
<dbReference type="PANTHER" id="PTHR30616:SF2">
    <property type="entry name" value="PURINE NUCLEOSIDE PHOSPHORYLASE LACC1"/>
    <property type="match status" value="1"/>
</dbReference>
<comment type="catalytic activity">
    <reaction evidence="9">
        <text>S-methyl-5'-thioadenosine + phosphate = 5-(methylsulfanyl)-alpha-D-ribose 1-phosphate + adenine</text>
        <dbReference type="Rhea" id="RHEA:11852"/>
        <dbReference type="ChEBI" id="CHEBI:16708"/>
        <dbReference type="ChEBI" id="CHEBI:17509"/>
        <dbReference type="ChEBI" id="CHEBI:43474"/>
        <dbReference type="ChEBI" id="CHEBI:58533"/>
        <dbReference type="EC" id="2.4.2.28"/>
    </reaction>
    <physiologicalReaction direction="left-to-right" evidence="9">
        <dbReference type="Rhea" id="RHEA:11853"/>
    </physiologicalReaction>
</comment>
<dbReference type="InterPro" id="IPR011324">
    <property type="entry name" value="Cytotoxic_necrot_fac-like_cat"/>
</dbReference>
<evidence type="ECO:0000256" key="4">
    <source>
        <dbReference type="ARBA" id="ARBA00022723"/>
    </source>
</evidence>
<proteinExistence type="inferred from homology"/>
<keyword evidence="3" id="KW-0808">Transferase</keyword>
<accession>A0ABW0QG48</accession>
<sequence>MHADWLIPDWPAPAGVRAVFTTRAGGVSAQPYDSLNLGDHVGDRPEHVAANRALLQQATGTRAVFLQQVHGCEVLALEAASPDGQPADACVTAQRRLACTIMVADCLPVLLTTEDGAVVAAAHAGWRGLAGAGVTGLMGGPGVLASVYASFRALAQAERAHSAPETIAWLGPCIGPSAFEVGAEVKAAFEAVQAGAGLLFVDIGGGKYLANLPALARLRLQAMGVTRIYGNDGSAPWCTVSNPSRFFSHRRDAGVRGNGFGTTGRMAACIWRD</sequence>
<comment type="catalytic activity">
    <reaction evidence="1">
        <text>inosine + phosphate = alpha-D-ribose 1-phosphate + hypoxanthine</text>
        <dbReference type="Rhea" id="RHEA:27646"/>
        <dbReference type="ChEBI" id="CHEBI:17368"/>
        <dbReference type="ChEBI" id="CHEBI:17596"/>
        <dbReference type="ChEBI" id="CHEBI:43474"/>
        <dbReference type="ChEBI" id="CHEBI:57720"/>
        <dbReference type="EC" id="2.4.2.1"/>
    </reaction>
    <physiologicalReaction direction="left-to-right" evidence="1">
        <dbReference type="Rhea" id="RHEA:27647"/>
    </physiologicalReaction>
</comment>
<dbReference type="CDD" id="cd16833">
    <property type="entry name" value="YfiH"/>
    <property type="match status" value="1"/>
</dbReference>
<evidence type="ECO:0000256" key="1">
    <source>
        <dbReference type="ARBA" id="ARBA00000553"/>
    </source>
</evidence>
<keyword evidence="12" id="KW-1185">Reference proteome</keyword>
<organism evidence="11 12">
    <name type="scientific">Polaromonas jejuensis</name>
    <dbReference type="NCBI Taxonomy" id="457502"/>
    <lineage>
        <taxon>Bacteria</taxon>
        <taxon>Pseudomonadati</taxon>
        <taxon>Pseudomonadota</taxon>
        <taxon>Betaproteobacteria</taxon>
        <taxon>Burkholderiales</taxon>
        <taxon>Comamonadaceae</taxon>
        <taxon>Polaromonas</taxon>
    </lineage>
</organism>
<dbReference type="SUPFAM" id="SSF64438">
    <property type="entry name" value="CNF1/YfiH-like putative cysteine hydrolases"/>
    <property type="match status" value="1"/>
</dbReference>
<comment type="similarity">
    <text evidence="2 10">Belongs to the purine nucleoside phosphorylase YfiH/LACC1 family.</text>
</comment>
<evidence type="ECO:0000256" key="7">
    <source>
        <dbReference type="ARBA" id="ARBA00047989"/>
    </source>
</evidence>
<dbReference type="RefSeq" id="WP_068834835.1">
    <property type="nucleotide sequence ID" value="NZ_JBHSMX010000066.1"/>
</dbReference>
<comment type="caution">
    <text evidence="11">The sequence shown here is derived from an EMBL/GenBank/DDBJ whole genome shotgun (WGS) entry which is preliminary data.</text>
</comment>
<dbReference type="InterPro" id="IPR038371">
    <property type="entry name" value="Cu_polyphenol_OxRdtase_sf"/>
</dbReference>
<name>A0ABW0QG48_9BURK</name>
<dbReference type="EMBL" id="JBHSMX010000066">
    <property type="protein sequence ID" value="MFC5523753.1"/>
    <property type="molecule type" value="Genomic_DNA"/>
</dbReference>
<reference evidence="12" key="1">
    <citation type="journal article" date="2019" name="Int. J. Syst. Evol. Microbiol.">
        <title>The Global Catalogue of Microorganisms (GCM) 10K type strain sequencing project: providing services to taxonomists for standard genome sequencing and annotation.</title>
        <authorList>
            <consortium name="The Broad Institute Genomics Platform"/>
            <consortium name="The Broad Institute Genome Sequencing Center for Infectious Disease"/>
            <person name="Wu L."/>
            <person name="Ma J."/>
        </authorList>
    </citation>
    <scope>NUCLEOTIDE SEQUENCE [LARGE SCALE GENOMIC DNA]</scope>
    <source>
        <strain evidence="12">CGMCC 4.7277</strain>
    </source>
</reference>
<evidence type="ECO:0000256" key="8">
    <source>
        <dbReference type="ARBA" id="ARBA00048968"/>
    </source>
</evidence>
<keyword evidence="6" id="KW-0862">Zinc</keyword>
<comment type="catalytic activity">
    <reaction evidence="7">
        <text>adenosine + H2O + H(+) = inosine + NH4(+)</text>
        <dbReference type="Rhea" id="RHEA:24408"/>
        <dbReference type="ChEBI" id="CHEBI:15377"/>
        <dbReference type="ChEBI" id="CHEBI:15378"/>
        <dbReference type="ChEBI" id="CHEBI:16335"/>
        <dbReference type="ChEBI" id="CHEBI:17596"/>
        <dbReference type="ChEBI" id="CHEBI:28938"/>
        <dbReference type="EC" id="3.5.4.4"/>
    </reaction>
    <physiologicalReaction direction="left-to-right" evidence="7">
        <dbReference type="Rhea" id="RHEA:24409"/>
    </physiologicalReaction>
</comment>
<gene>
    <name evidence="11" type="primary">pgeF</name>
    <name evidence="11" type="ORF">ACFPP7_22945</name>
</gene>
<evidence type="ECO:0000256" key="5">
    <source>
        <dbReference type="ARBA" id="ARBA00022801"/>
    </source>
</evidence>
<evidence type="ECO:0000256" key="10">
    <source>
        <dbReference type="RuleBase" id="RU361274"/>
    </source>
</evidence>
<evidence type="ECO:0000313" key="11">
    <source>
        <dbReference type="EMBL" id="MFC5523753.1"/>
    </source>
</evidence>
<dbReference type="NCBIfam" id="TIGR00726">
    <property type="entry name" value="peptidoglycan editing factor PgeF"/>
    <property type="match status" value="1"/>
</dbReference>
<evidence type="ECO:0000256" key="9">
    <source>
        <dbReference type="ARBA" id="ARBA00049893"/>
    </source>
</evidence>